<protein>
    <recommendedName>
        <fullName evidence="3">KTSC domain-containing protein</fullName>
    </recommendedName>
</protein>
<proteinExistence type="predicted"/>
<dbReference type="Proteomes" id="UP001597085">
    <property type="component" value="Unassembled WGS sequence"/>
</dbReference>
<name>A0ABD6CS09_9EURY</name>
<accession>A0ABD6CS09</accession>
<evidence type="ECO:0008006" key="3">
    <source>
        <dbReference type="Google" id="ProtNLM"/>
    </source>
</evidence>
<reference evidence="1 2" key="1">
    <citation type="journal article" date="2019" name="Int. J. Syst. Evol. Microbiol.">
        <title>The Global Catalogue of Microorganisms (GCM) 10K type strain sequencing project: providing services to taxonomists for standard genome sequencing and annotation.</title>
        <authorList>
            <consortium name="The Broad Institute Genomics Platform"/>
            <consortium name="The Broad Institute Genome Sequencing Center for Infectious Disease"/>
            <person name="Wu L."/>
            <person name="Ma J."/>
        </authorList>
    </citation>
    <scope>NUCLEOTIDE SEQUENCE [LARGE SCALE GENOMIC DNA]</scope>
    <source>
        <strain evidence="1 2">CGMCC 1.12121</strain>
    </source>
</reference>
<evidence type="ECO:0000313" key="2">
    <source>
        <dbReference type="Proteomes" id="UP001597085"/>
    </source>
</evidence>
<dbReference type="RefSeq" id="WP_256423017.1">
    <property type="nucleotide sequence ID" value="NZ_JANHDI010000018.1"/>
</dbReference>
<keyword evidence="2" id="KW-1185">Reference proteome</keyword>
<sequence length="88" mass="9679">MSSVPPNPSEASLVRTIESDDVGSVTLIVFDDRKDSRVVVDGGTDTWEFVVNEEVAYSRWEHGELPEWMESALSQIGIRAIRAGEANA</sequence>
<organism evidence="1 2">
    <name type="scientific">Halobellus rarus</name>
    <dbReference type="NCBI Taxonomy" id="1126237"/>
    <lineage>
        <taxon>Archaea</taxon>
        <taxon>Methanobacteriati</taxon>
        <taxon>Methanobacteriota</taxon>
        <taxon>Stenosarchaea group</taxon>
        <taxon>Halobacteria</taxon>
        <taxon>Halobacteriales</taxon>
        <taxon>Haloferacaceae</taxon>
        <taxon>Halobellus</taxon>
    </lineage>
</organism>
<dbReference type="AlphaFoldDB" id="A0ABD6CS09"/>
<gene>
    <name evidence="1" type="ORF">ACFSBX_18830</name>
</gene>
<evidence type="ECO:0000313" key="1">
    <source>
        <dbReference type="EMBL" id="MFD1600993.1"/>
    </source>
</evidence>
<dbReference type="EMBL" id="JBHUDK010000020">
    <property type="protein sequence ID" value="MFD1600993.1"/>
    <property type="molecule type" value="Genomic_DNA"/>
</dbReference>
<comment type="caution">
    <text evidence="1">The sequence shown here is derived from an EMBL/GenBank/DDBJ whole genome shotgun (WGS) entry which is preliminary data.</text>
</comment>